<keyword evidence="1" id="KW-0812">Transmembrane</keyword>
<proteinExistence type="predicted"/>
<dbReference type="Proteomes" id="UP001603857">
    <property type="component" value="Unassembled WGS sequence"/>
</dbReference>
<evidence type="ECO:0000313" key="3">
    <source>
        <dbReference type="Proteomes" id="UP001603857"/>
    </source>
</evidence>
<protein>
    <recommendedName>
        <fullName evidence="4">Secreted protein</fullName>
    </recommendedName>
</protein>
<feature type="transmembrane region" description="Helical" evidence="1">
    <location>
        <begin position="25"/>
        <end position="44"/>
    </location>
</feature>
<evidence type="ECO:0008006" key="4">
    <source>
        <dbReference type="Google" id="ProtNLM"/>
    </source>
</evidence>
<name>A0ABD1NLY2_9FABA</name>
<gene>
    <name evidence="2" type="ORF">Fmac_002155</name>
</gene>
<keyword evidence="1" id="KW-1133">Transmembrane helix</keyword>
<keyword evidence="1" id="KW-0472">Membrane</keyword>
<dbReference type="PANTHER" id="PTHR38925:SF1">
    <property type="entry name" value="PROTEIN, PUTATIVE-RELATED"/>
    <property type="match status" value="1"/>
</dbReference>
<dbReference type="AlphaFoldDB" id="A0ABD1NLY2"/>
<evidence type="ECO:0000313" key="2">
    <source>
        <dbReference type="EMBL" id="KAL2348155.1"/>
    </source>
</evidence>
<reference evidence="2 3" key="1">
    <citation type="submission" date="2024-08" db="EMBL/GenBank/DDBJ databases">
        <title>Insights into the chromosomal genome structure of Flemingia macrophylla.</title>
        <authorList>
            <person name="Ding Y."/>
            <person name="Zhao Y."/>
            <person name="Bi W."/>
            <person name="Wu M."/>
            <person name="Zhao G."/>
            <person name="Gong Y."/>
            <person name="Li W."/>
            <person name="Zhang P."/>
        </authorList>
    </citation>
    <scope>NUCLEOTIDE SEQUENCE [LARGE SCALE GENOMIC DNA]</scope>
    <source>
        <strain evidence="2">DYQJB</strain>
        <tissue evidence="2">Leaf</tissue>
    </source>
</reference>
<dbReference type="PANTHER" id="PTHR38925">
    <property type="entry name" value="PROTEIN, PUTATIVE-RELATED"/>
    <property type="match status" value="1"/>
</dbReference>
<keyword evidence="3" id="KW-1185">Reference proteome</keyword>
<evidence type="ECO:0000256" key="1">
    <source>
        <dbReference type="SAM" id="Phobius"/>
    </source>
</evidence>
<sequence>MGLHMVPVTVAKVHLQVAKQSLGPVVGWIVCPLALKLYLGLRLFRQEALYSTRLFFFRLGRIVFDAELPFANTTRFERAFRLMFQTLTTATTTTQEQQQLNHQTFSTILTLTL</sequence>
<organism evidence="2 3">
    <name type="scientific">Flemingia macrophylla</name>
    <dbReference type="NCBI Taxonomy" id="520843"/>
    <lineage>
        <taxon>Eukaryota</taxon>
        <taxon>Viridiplantae</taxon>
        <taxon>Streptophyta</taxon>
        <taxon>Embryophyta</taxon>
        <taxon>Tracheophyta</taxon>
        <taxon>Spermatophyta</taxon>
        <taxon>Magnoliopsida</taxon>
        <taxon>eudicotyledons</taxon>
        <taxon>Gunneridae</taxon>
        <taxon>Pentapetalae</taxon>
        <taxon>rosids</taxon>
        <taxon>fabids</taxon>
        <taxon>Fabales</taxon>
        <taxon>Fabaceae</taxon>
        <taxon>Papilionoideae</taxon>
        <taxon>50 kb inversion clade</taxon>
        <taxon>NPAAA clade</taxon>
        <taxon>indigoferoid/millettioid clade</taxon>
        <taxon>Phaseoleae</taxon>
        <taxon>Flemingia</taxon>
    </lineage>
</organism>
<dbReference type="EMBL" id="JBGMDY010000001">
    <property type="protein sequence ID" value="KAL2348155.1"/>
    <property type="molecule type" value="Genomic_DNA"/>
</dbReference>
<comment type="caution">
    <text evidence="2">The sequence shown here is derived from an EMBL/GenBank/DDBJ whole genome shotgun (WGS) entry which is preliminary data.</text>
</comment>
<accession>A0ABD1NLY2</accession>